<feature type="region of interest" description="Disordered" evidence="1">
    <location>
        <begin position="1"/>
        <end position="190"/>
    </location>
</feature>
<feature type="compositionally biased region" description="Basic and acidic residues" evidence="1">
    <location>
        <begin position="151"/>
        <end position="163"/>
    </location>
</feature>
<accession>A0A426YV33</accession>
<feature type="compositionally biased region" description="Basic and acidic residues" evidence="1">
    <location>
        <begin position="112"/>
        <end position="129"/>
    </location>
</feature>
<evidence type="ECO:0000313" key="3">
    <source>
        <dbReference type="Proteomes" id="UP000287651"/>
    </source>
</evidence>
<dbReference type="EMBL" id="AMZH03010015">
    <property type="protein sequence ID" value="RRT55600.1"/>
    <property type="molecule type" value="Genomic_DNA"/>
</dbReference>
<evidence type="ECO:0000313" key="2">
    <source>
        <dbReference type="EMBL" id="RRT55600.1"/>
    </source>
</evidence>
<dbReference type="Proteomes" id="UP000287651">
    <property type="component" value="Unassembled WGS sequence"/>
</dbReference>
<sequence>MSTRGESHPPPPIPSTNGPRRIGSKSATPSVILSHPCILMNSGEEKRRTNAQGTSDRCSLPAGSLEVRRRQGLCAAGDQGGVPELQQDEPDSGAQERGDRGEAASVGGVLLHQRDGRGVRGGGEADRGGDVGAALASRPRPGSLPRGVLRRPGDRTNKRRFGDGEDPEECRCRCSAGSGDGTVTESDCVR</sequence>
<evidence type="ECO:0000256" key="1">
    <source>
        <dbReference type="SAM" id="MobiDB-lite"/>
    </source>
</evidence>
<feature type="compositionally biased region" description="Polar residues" evidence="1">
    <location>
        <begin position="181"/>
        <end position="190"/>
    </location>
</feature>
<dbReference type="AlphaFoldDB" id="A0A426YV33"/>
<reference evidence="2 3" key="1">
    <citation type="journal article" date="2014" name="Agronomy (Basel)">
        <title>A Draft Genome Sequence for Ensete ventricosum, the Drought-Tolerant Tree Against Hunger.</title>
        <authorList>
            <person name="Harrison J."/>
            <person name="Moore K.A."/>
            <person name="Paszkiewicz K."/>
            <person name="Jones T."/>
            <person name="Grant M."/>
            <person name="Ambacheew D."/>
            <person name="Muzemil S."/>
            <person name="Studholme D.J."/>
        </authorList>
    </citation>
    <scope>NUCLEOTIDE SEQUENCE [LARGE SCALE GENOMIC DNA]</scope>
</reference>
<comment type="caution">
    <text evidence="2">The sequence shown here is derived from an EMBL/GenBank/DDBJ whole genome shotgun (WGS) entry which is preliminary data.</text>
</comment>
<gene>
    <name evidence="2" type="ORF">B296_00029933</name>
</gene>
<proteinExistence type="predicted"/>
<protein>
    <submittedName>
        <fullName evidence="2">Uncharacterized protein</fullName>
    </submittedName>
</protein>
<organism evidence="2 3">
    <name type="scientific">Ensete ventricosum</name>
    <name type="common">Abyssinian banana</name>
    <name type="synonym">Musa ensete</name>
    <dbReference type="NCBI Taxonomy" id="4639"/>
    <lineage>
        <taxon>Eukaryota</taxon>
        <taxon>Viridiplantae</taxon>
        <taxon>Streptophyta</taxon>
        <taxon>Embryophyta</taxon>
        <taxon>Tracheophyta</taxon>
        <taxon>Spermatophyta</taxon>
        <taxon>Magnoliopsida</taxon>
        <taxon>Liliopsida</taxon>
        <taxon>Zingiberales</taxon>
        <taxon>Musaceae</taxon>
        <taxon>Ensete</taxon>
    </lineage>
</organism>
<name>A0A426YV33_ENSVE</name>